<evidence type="ECO:0000313" key="4">
    <source>
        <dbReference type="Proteomes" id="UP000463975"/>
    </source>
</evidence>
<proteinExistence type="predicted"/>
<feature type="chain" id="PRO_5026851429" evidence="1">
    <location>
        <begin position="23"/>
        <end position="377"/>
    </location>
</feature>
<reference evidence="3 4" key="1">
    <citation type="submission" date="2020-01" db="EMBL/GenBank/DDBJ databases">
        <title>Genome sequencing of strain KACC 21507.</title>
        <authorList>
            <person name="Heo J."/>
            <person name="Kim S.-J."/>
            <person name="Kim J.-S."/>
            <person name="Hong S.-B."/>
            <person name="Kwon S.-W."/>
        </authorList>
    </citation>
    <scope>NUCLEOTIDE SEQUENCE [LARGE SCALE GENOMIC DNA]</scope>
    <source>
        <strain evidence="3 4">KACC 21507</strain>
    </source>
</reference>
<feature type="signal peptide" evidence="1">
    <location>
        <begin position="1"/>
        <end position="22"/>
    </location>
</feature>
<keyword evidence="4" id="KW-1185">Reference proteome</keyword>
<evidence type="ECO:0000259" key="2">
    <source>
        <dbReference type="PROSITE" id="PS50983"/>
    </source>
</evidence>
<dbReference type="SUPFAM" id="SSF53807">
    <property type="entry name" value="Helical backbone' metal receptor"/>
    <property type="match status" value="1"/>
</dbReference>
<name>A0A6P1NG03_9PROT</name>
<dbReference type="Gene3D" id="3.40.50.1980">
    <property type="entry name" value="Nitrogenase molybdenum iron protein domain"/>
    <property type="match status" value="2"/>
</dbReference>
<dbReference type="KEGG" id="bomb:GT348_03100"/>
<dbReference type="AlphaFoldDB" id="A0A6P1NG03"/>
<dbReference type="PANTHER" id="PTHR30535">
    <property type="entry name" value="VITAMIN B12-BINDING PROTEIN"/>
    <property type="match status" value="1"/>
</dbReference>
<dbReference type="PROSITE" id="PS51257">
    <property type="entry name" value="PROKAR_LIPOPROTEIN"/>
    <property type="match status" value="1"/>
</dbReference>
<keyword evidence="1" id="KW-0732">Signal</keyword>
<dbReference type="Pfam" id="PF01497">
    <property type="entry name" value="Peripla_BP_2"/>
    <property type="match status" value="1"/>
</dbReference>
<dbReference type="EMBL" id="CP047652">
    <property type="protein sequence ID" value="QHI96368.1"/>
    <property type="molecule type" value="Genomic_DNA"/>
</dbReference>
<evidence type="ECO:0000313" key="3">
    <source>
        <dbReference type="EMBL" id="QHI96368.1"/>
    </source>
</evidence>
<organism evidence="3 4">
    <name type="scientific">Aristophania vespae</name>
    <dbReference type="NCBI Taxonomy" id="2697033"/>
    <lineage>
        <taxon>Bacteria</taxon>
        <taxon>Pseudomonadati</taxon>
        <taxon>Pseudomonadota</taxon>
        <taxon>Alphaproteobacteria</taxon>
        <taxon>Acetobacterales</taxon>
        <taxon>Acetobacteraceae</taxon>
        <taxon>Aristophania</taxon>
    </lineage>
</organism>
<dbReference type="PROSITE" id="PS50983">
    <property type="entry name" value="FE_B12_PBP"/>
    <property type="match status" value="1"/>
</dbReference>
<feature type="domain" description="Fe/B12 periplasmic-binding" evidence="2">
    <location>
        <begin position="47"/>
        <end position="348"/>
    </location>
</feature>
<dbReference type="PANTHER" id="PTHR30535:SF34">
    <property type="entry name" value="MOLYBDATE-BINDING PROTEIN MOLA"/>
    <property type="match status" value="1"/>
</dbReference>
<dbReference type="InterPro" id="IPR002491">
    <property type="entry name" value="ABC_transptr_periplasmic_BD"/>
</dbReference>
<gene>
    <name evidence="3" type="ORF">GT348_03100</name>
</gene>
<evidence type="ECO:0000256" key="1">
    <source>
        <dbReference type="SAM" id="SignalP"/>
    </source>
</evidence>
<dbReference type="InterPro" id="IPR050902">
    <property type="entry name" value="ABC_Transporter_SBP"/>
</dbReference>
<sequence length="377" mass="41254">MVSLKSVLHAVTIASCFLGASALNVAQARNVTDITGHVVSLPDHPKRIVLGEGRLIYALEPLEGENLFKRIVGWQGEFRSADTQYYDQMLKKFPEAGKVAVIGRSSADTVSPEKVLDLHPDLVIFTTTGHGPGQSSDVVRRLKSAHIPIIFVDFRKDPIKNTVKSMTILGQALDRENEAKAFTDFYENRLNQIENIVKDIPASERPRVFINMLAGARQTCCHTAGKGNMGSFIEAAGGQNVAANMLPGYLGDISAEALISLNPDVLILDGTRGPGATAPGLKMGAQVTPEIARQSFLSLLKAPELANLQAVKNKKAYGIWHSYYDNPFNILAVEVMAKWFYPERFKSLNPDADLSEMQKRFTALPVGGTYWIDTNAL</sequence>
<accession>A0A6P1NG03</accession>
<dbReference type="Proteomes" id="UP000463975">
    <property type="component" value="Chromosome"/>
</dbReference>
<protein>
    <submittedName>
        <fullName evidence="3">ABC transporter substrate-binding protein</fullName>
    </submittedName>
</protein>